<dbReference type="Proteomes" id="UP000249135">
    <property type="component" value="Unassembled WGS sequence"/>
</dbReference>
<gene>
    <name evidence="3" type="ORF">DI563_25860</name>
</gene>
<dbReference type="InterPro" id="IPR018649">
    <property type="entry name" value="SHOCT"/>
</dbReference>
<proteinExistence type="predicted"/>
<dbReference type="EMBL" id="QFPP01000508">
    <property type="protein sequence ID" value="PZQ65201.1"/>
    <property type="molecule type" value="Genomic_DNA"/>
</dbReference>
<evidence type="ECO:0000313" key="4">
    <source>
        <dbReference type="Proteomes" id="UP000249135"/>
    </source>
</evidence>
<name>A0A2W5PH26_VARPD</name>
<feature type="compositionally biased region" description="Low complexity" evidence="1">
    <location>
        <begin position="254"/>
        <end position="263"/>
    </location>
</feature>
<organism evidence="3 4">
    <name type="scientific">Variovorax paradoxus</name>
    <dbReference type="NCBI Taxonomy" id="34073"/>
    <lineage>
        <taxon>Bacteria</taxon>
        <taxon>Pseudomonadati</taxon>
        <taxon>Pseudomonadota</taxon>
        <taxon>Betaproteobacteria</taxon>
        <taxon>Burkholderiales</taxon>
        <taxon>Comamonadaceae</taxon>
        <taxon>Variovorax</taxon>
    </lineage>
</organism>
<reference evidence="3 4" key="1">
    <citation type="submission" date="2017-08" db="EMBL/GenBank/DDBJ databases">
        <title>Infants hospitalized years apart are colonized by the same room-sourced microbial strains.</title>
        <authorList>
            <person name="Brooks B."/>
            <person name="Olm M.R."/>
            <person name="Firek B.A."/>
            <person name="Baker R."/>
            <person name="Thomas B.C."/>
            <person name="Morowitz M.J."/>
            <person name="Banfield J.F."/>
        </authorList>
    </citation>
    <scope>NUCLEOTIDE SEQUENCE [LARGE SCALE GENOMIC DNA]</scope>
    <source>
        <strain evidence="3">S2_005_003_R2_41</strain>
    </source>
</reference>
<accession>A0A2W5PH26</accession>
<comment type="caution">
    <text evidence="3">The sequence shown here is derived from an EMBL/GenBank/DDBJ whole genome shotgun (WGS) entry which is preliminary data.</text>
</comment>
<evidence type="ECO:0000313" key="3">
    <source>
        <dbReference type="EMBL" id="PZQ65201.1"/>
    </source>
</evidence>
<dbReference type="AlphaFoldDB" id="A0A2W5PH26"/>
<evidence type="ECO:0000259" key="2">
    <source>
        <dbReference type="Pfam" id="PF09851"/>
    </source>
</evidence>
<feature type="domain" description="SHOCT" evidence="2">
    <location>
        <begin position="270"/>
        <end position="295"/>
    </location>
</feature>
<dbReference type="Pfam" id="PF09851">
    <property type="entry name" value="SHOCT"/>
    <property type="match status" value="1"/>
</dbReference>
<evidence type="ECO:0000256" key="1">
    <source>
        <dbReference type="SAM" id="MobiDB-lite"/>
    </source>
</evidence>
<protein>
    <recommendedName>
        <fullName evidence="2">SHOCT domain-containing protein</fullName>
    </recommendedName>
</protein>
<sequence>MTKPPSTCSIDEDDVTQRIDATRNKVHRGVAGSEGHGDPVRATLASRHGFSIEALNELSRAISAGGGAMAQFSHPELGGSGQWMRNGMVMVGDMFNHRLAGRVAALCEELAPLVGASVPPAGQSPFDMVGHPPSAQEQFGLPAASGSQNGMRYAWFPAHRRLVVEGHGRRRVFDTADHAIHGVAQQQSAGGTITFTSQHGPVDLASLREVDAPANGTHVRSLDDDAGTGAGEGHDPPKSAPSVADGSSVVEAGPASSAAPTSQAQTLDLLSKLAELHARGVLTDQEFTSKKAQLLDRL</sequence>
<feature type="region of interest" description="Disordered" evidence="1">
    <location>
        <begin position="213"/>
        <end position="263"/>
    </location>
</feature>